<dbReference type="OrthoDB" id="2289316at2759"/>
<dbReference type="AlphaFoldDB" id="A0A168MZP1"/>
<dbReference type="EMBL" id="LT552840">
    <property type="protein sequence ID" value="SAL99516.1"/>
    <property type="molecule type" value="Genomic_DNA"/>
</dbReference>
<protein>
    <submittedName>
        <fullName evidence="2">Uncharacterized protein</fullName>
    </submittedName>
</protein>
<evidence type="ECO:0000313" key="3">
    <source>
        <dbReference type="Proteomes" id="UP000078561"/>
    </source>
</evidence>
<accession>A0A168MZP1</accession>
<evidence type="ECO:0000256" key="1">
    <source>
        <dbReference type="SAM" id="MobiDB-lite"/>
    </source>
</evidence>
<proteinExistence type="predicted"/>
<name>A0A168MZP1_ABSGL</name>
<dbReference type="OMA" id="KINANSH"/>
<gene>
    <name evidence="2" type="primary">ABSGL_05150.1 scaffold 6660</name>
</gene>
<reference evidence="2" key="1">
    <citation type="submission" date="2016-04" db="EMBL/GenBank/DDBJ databases">
        <authorList>
            <person name="Evans L.H."/>
            <person name="Alamgir A."/>
            <person name="Owens N."/>
            <person name="Weber N.D."/>
            <person name="Virtaneva K."/>
            <person name="Barbian K."/>
            <person name="Babar A."/>
            <person name="Rosenke K."/>
        </authorList>
    </citation>
    <scope>NUCLEOTIDE SEQUENCE [LARGE SCALE GENOMIC DNA]</scope>
    <source>
        <strain evidence="2">CBS 101.48</strain>
    </source>
</reference>
<dbReference type="InParanoid" id="A0A168MZP1"/>
<feature type="region of interest" description="Disordered" evidence="1">
    <location>
        <begin position="1"/>
        <end position="30"/>
    </location>
</feature>
<evidence type="ECO:0000313" key="2">
    <source>
        <dbReference type="EMBL" id="SAL99516.1"/>
    </source>
</evidence>
<feature type="compositionally biased region" description="Low complexity" evidence="1">
    <location>
        <begin position="1"/>
        <end position="20"/>
    </location>
</feature>
<sequence>MSNPSSSSSSLNNGASSSTNAPAIPSDMTNVLTNEPGIYSDMASYTYALNRAQQEVGEEAASLRPVNTEKTYKNKQLEFLSWCELLPEPAVSRSLVSGSKLNFFLQQKVRGRKHKRQADKVIKYPTVCLYAAAI</sequence>
<keyword evidence="3" id="KW-1185">Reference proteome</keyword>
<dbReference type="Proteomes" id="UP000078561">
    <property type="component" value="Unassembled WGS sequence"/>
</dbReference>
<organism evidence="2">
    <name type="scientific">Absidia glauca</name>
    <name type="common">Pin mould</name>
    <dbReference type="NCBI Taxonomy" id="4829"/>
    <lineage>
        <taxon>Eukaryota</taxon>
        <taxon>Fungi</taxon>
        <taxon>Fungi incertae sedis</taxon>
        <taxon>Mucoromycota</taxon>
        <taxon>Mucoromycotina</taxon>
        <taxon>Mucoromycetes</taxon>
        <taxon>Mucorales</taxon>
        <taxon>Cunninghamellaceae</taxon>
        <taxon>Absidia</taxon>
    </lineage>
</organism>
<feature type="non-terminal residue" evidence="2">
    <location>
        <position position="134"/>
    </location>
</feature>